<protein>
    <recommendedName>
        <fullName evidence="1">Carrier domain-containing protein</fullName>
    </recommendedName>
</protein>
<evidence type="ECO:0000313" key="2">
    <source>
        <dbReference type="EMBL" id="GAA1512841.1"/>
    </source>
</evidence>
<dbReference type="Proteomes" id="UP001501470">
    <property type="component" value="Unassembled WGS sequence"/>
</dbReference>
<proteinExistence type="predicted"/>
<dbReference type="SUPFAM" id="SSF47336">
    <property type="entry name" value="ACP-like"/>
    <property type="match status" value="1"/>
</dbReference>
<name>A0ABN2A7N1_9ACTN</name>
<reference evidence="2 3" key="1">
    <citation type="journal article" date="2019" name="Int. J. Syst. Evol. Microbiol.">
        <title>The Global Catalogue of Microorganisms (GCM) 10K type strain sequencing project: providing services to taxonomists for standard genome sequencing and annotation.</title>
        <authorList>
            <consortium name="The Broad Institute Genomics Platform"/>
            <consortium name="The Broad Institute Genome Sequencing Center for Infectious Disease"/>
            <person name="Wu L."/>
            <person name="Ma J."/>
        </authorList>
    </citation>
    <scope>NUCLEOTIDE SEQUENCE [LARGE SCALE GENOMIC DNA]</scope>
    <source>
        <strain evidence="2 3">JCM 15933</strain>
    </source>
</reference>
<dbReference type="InterPro" id="IPR036736">
    <property type="entry name" value="ACP-like_sf"/>
</dbReference>
<feature type="domain" description="Carrier" evidence="1">
    <location>
        <begin position="6"/>
        <end position="60"/>
    </location>
</feature>
<dbReference type="InterPro" id="IPR009081">
    <property type="entry name" value="PP-bd_ACP"/>
</dbReference>
<organism evidence="2 3">
    <name type="scientific">Dactylosporangium maewongense</name>
    <dbReference type="NCBI Taxonomy" id="634393"/>
    <lineage>
        <taxon>Bacteria</taxon>
        <taxon>Bacillati</taxon>
        <taxon>Actinomycetota</taxon>
        <taxon>Actinomycetes</taxon>
        <taxon>Micromonosporales</taxon>
        <taxon>Micromonosporaceae</taxon>
        <taxon>Dactylosporangium</taxon>
    </lineage>
</organism>
<keyword evidence="3" id="KW-1185">Reference proteome</keyword>
<dbReference type="RefSeq" id="WP_344502390.1">
    <property type="nucleotide sequence ID" value="NZ_BAAAQD010000005.1"/>
</dbReference>
<comment type="caution">
    <text evidence="2">The sequence shown here is derived from an EMBL/GenBank/DDBJ whole genome shotgun (WGS) entry which is preliminary data.</text>
</comment>
<accession>A0ABN2A7N1</accession>
<dbReference type="Pfam" id="PF00550">
    <property type="entry name" value="PP-binding"/>
    <property type="match status" value="1"/>
</dbReference>
<dbReference type="EMBL" id="BAAAQD010000005">
    <property type="protein sequence ID" value="GAA1512841.1"/>
    <property type="molecule type" value="Genomic_DNA"/>
</dbReference>
<evidence type="ECO:0000313" key="3">
    <source>
        <dbReference type="Proteomes" id="UP001501470"/>
    </source>
</evidence>
<dbReference type="Gene3D" id="1.10.1200.10">
    <property type="entry name" value="ACP-like"/>
    <property type="match status" value="1"/>
</dbReference>
<evidence type="ECO:0000259" key="1">
    <source>
        <dbReference type="Pfam" id="PF00550"/>
    </source>
</evidence>
<sequence length="84" mass="9117">MAASHQEIVELLRQVTGEDEDWAAGVTPSTRVDTDLFIDSLEIVELGARMRDVYGVDLPSYIGGLDLQQLIDLTVADLAELTAA</sequence>
<gene>
    <name evidence="2" type="ORF">GCM10009827_029060</name>
</gene>